<feature type="transmembrane region" description="Helical" evidence="6">
    <location>
        <begin position="264"/>
        <end position="285"/>
    </location>
</feature>
<keyword evidence="4 6" id="KW-1133">Transmembrane helix</keyword>
<feature type="transmembrane region" description="Helical" evidence="6">
    <location>
        <begin position="345"/>
        <end position="367"/>
    </location>
</feature>
<keyword evidence="5 6" id="KW-0472">Membrane</keyword>
<feature type="transmembrane region" description="Helical" evidence="6">
    <location>
        <begin position="400"/>
        <end position="420"/>
    </location>
</feature>
<organism evidence="7 8">
    <name type="scientific">Protaetiibacter larvae</name>
    <dbReference type="NCBI Taxonomy" id="2592654"/>
    <lineage>
        <taxon>Bacteria</taxon>
        <taxon>Bacillati</taxon>
        <taxon>Actinomycetota</taxon>
        <taxon>Actinomycetes</taxon>
        <taxon>Micrococcales</taxon>
        <taxon>Microbacteriaceae</taxon>
        <taxon>Protaetiibacter</taxon>
    </lineage>
</organism>
<evidence type="ECO:0000256" key="6">
    <source>
        <dbReference type="SAM" id="Phobius"/>
    </source>
</evidence>
<evidence type="ECO:0000256" key="2">
    <source>
        <dbReference type="ARBA" id="ARBA00010199"/>
    </source>
</evidence>
<dbReference type="EMBL" id="CP043504">
    <property type="protein sequence ID" value="QEO09085.1"/>
    <property type="molecule type" value="Genomic_DNA"/>
</dbReference>
<sequence>MRAIDRRILTLAVPALGALVAEPLFLVTDTALVGHLGIEPLAALGIASTVLQTAIGLLVFLAYATTPAVARLVGAGDRAGAVRAGIDGIWLALALGVVLAVAGPFLAHPLAAGFGADPAVTELAGVYLAISSAGIPAMLAVIAATGLFRGLQDTRTPLVIAVVGFAANAALNAILIYGAGWGIAGSAVGTVAAQWGMALACIAIAIRHARRAGARLGLRLPGVASAARAGFWMLLRTLTLRVALIATVVVATELGTTVLASTQVLFQVTFLLALALDAFAIAAQAMIGFDLGAGSPSEVRATVRRLLLWGIGSGCALGAALAAAAPCVGTVFSSDAAVIAAVPPGAWVLAATMPLGALVFVLDGVLIGANDGRYLALAGVVNLAVYLPLLWWAAQTPASAGAPAAVLGIQLAYGVGFYGIRALTLVPRAAGSRWMAPRRRASA</sequence>
<keyword evidence="8" id="KW-1185">Reference proteome</keyword>
<dbReference type="InterPro" id="IPR002528">
    <property type="entry name" value="MATE_fam"/>
</dbReference>
<dbReference type="PANTHER" id="PTHR42893:SF46">
    <property type="entry name" value="PROTEIN DETOXIFICATION 44, CHLOROPLASTIC"/>
    <property type="match status" value="1"/>
</dbReference>
<evidence type="ECO:0000256" key="1">
    <source>
        <dbReference type="ARBA" id="ARBA00004141"/>
    </source>
</evidence>
<dbReference type="RefSeq" id="WP_149324515.1">
    <property type="nucleotide sequence ID" value="NZ_CP043504.1"/>
</dbReference>
<evidence type="ECO:0000256" key="4">
    <source>
        <dbReference type="ARBA" id="ARBA00022989"/>
    </source>
</evidence>
<feature type="transmembrane region" description="Helical" evidence="6">
    <location>
        <begin position="158"/>
        <end position="177"/>
    </location>
</feature>
<proteinExistence type="inferred from homology"/>
<dbReference type="PANTHER" id="PTHR42893">
    <property type="entry name" value="PROTEIN DETOXIFICATION 44, CHLOROPLASTIC-RELATED"/>
    <property type="match status" value="1"/>
</dbReference>
<protein>
    <submittedName>
        <fullName evidence="7">MATE family efflux transporter</fullName>
    </submittedName>
</protein>
<accession>A0A5C1Y7D9</accession>
<comment type="subcellular location">
    <subcellularLocation>
        <location evidence="1">Membrane</location>
        <topology evidence="1">Multi-pass membrane protein</topology>
    </subcellularLocation>
</comment>
<feature type="transmembrane region" description="Helical" evidence="6">
    <location>
        <begin position="374"/>
        <end position="394"/>
    </location>
</feature>
<feature type="transmembrane region" description="Helical" evidence="6">
    <location>
        <begin position="41"/>
        <end position="63"/>
    </location>
</feature>
<evidence type="ECO:0000313" key="8">
    <source>
        <dbReference type="Proteomes" id="UP000322159"/>
    </source>
</evidence>
<dbReference type="Proteomes" id="UP000322159">
    <property type="component" value="Chromosome"/>
</dbReference>
<dbReference type="GO" id="GO:0015297">
    <property type="term" value="F:antiporter activity"/>
    <property type="evidence" value="ECO:0007669"/>
    <property type="project" value="InterPro"/>
</dbReference>
<evidence type="ECO:0000256" key="5">
    <source>
        <dbReference type="ARBA" id="ARBA00023136"/>
    </source>
</evidence>
<reference evidence="7 8" key="1">
    <citation type="submission" date="2019-09" db="EMBL/GenBank/DDBJ databases">
        <title>Genome sequencing of strain KACC 19322.</title>
        <authorList>
            <person name="Heo J."/>
            <person name="Kim S.-J."/>
            <person name="Kim J.-S."/>
            <person name="Hong S.-B."/>
            <person name="Kwon S.-W."/>
        </authorList>
    </citation>
    <scope>NUCLEOTIDE SEQUENCE [LARGE SCALE GENOMIC DNA]</scope>
    <source>
        <strain evidence="7 8">KACC 19322</strain>
    </source>
</reference>
<dbReference type="NCBIfam" id="TIGR00797">
    <property type="entry name" value="matE"/>
    <property type="match status" value="1"/>
</dbReference>
<gene>
    <name evidence="7" type="ORF">FLP23_03060</name>
</gene>
<feature type="transmembrane region" description="Helical" evidence="6">
    <location>
        <begin position="306"/>
        <end position="325"/>
    </location>
</feature>
<dbReference type="GO" id="GO:0005886">
    <property type="term" value="C:plasma membrane"/>
    <property type="evidence" value="ECO:0007669"/>
    <property type="project" value="TreeGrafter"/>
</dbReference>
<dbReference type="KEGG" id="lyk:FLP23_03060"/>
<evidence type="ECO:0000313" key="7">
    <source>
        <dbReference type="EMBL" id="QEO09085.1"/>
    </source>
</evidence>
<feature type="transmembrane region" description="Helical" evidence="6">
    <location>
        <begin position="238"/>
        <end position="258"/>
    </location>
</feature>
<name>A0A5C1Y7D9_9MICO</name>
<feature type="transmembrane region" description="Helical" evidence="6">
    <location>
        <begin position="126"/>
        <end position="151"/>
    </location>
</feature>
<keyword evidence="3 6" id="KW-0812">Transmembrane</keyword>
<comment type="similarity">
    <text evidence="2">Belongs to the multi antimicrobial extrusion (MATE) (TC 2.A.66.1) family.</text>
</comment>
<evidence type="ECO:0000256" key="3">
    <source>
        <dbReference type="ARBA" id="ARBA00022692"/>
    </source>
</evidence>
<dbReference type="OrthoDB" id="5242355at2"/>
<feature type="transmembrane region" description="Helical" evidence="6">
    <location>
        <begin position="84"/>
        <end position="106"/>
    </location>
</feature>
<dbReference type="Pfam" id="PF01554">
    <property type="entry name" value="MatE"/>
    <property type="match status" value="2"/>
</dbReference>
<dbReference type="InterPro" id="IPR044644">
    <property type="entry name" value="DinF-like"/>
</dbReference>
<dbReference type="GO" id="GO:0042910">
    <property type="term" value="F:xenobiotic transmembrane transporter activity"/>
    <property type="evidence" value="ECO:0007669"/>
    <property type="project" value="InterPro"/>
</dbReference>
<dbReference type="AlphaFoldDB" id="A0A5C1Y7D9"/>
<feature type="transmembrane region" description="Helical" evidence="6">
    <location>
        <begin position="183"/>
        <end position="206"/>
    </location>
</feature>